<sequence length="557" mass="62724">MNKTIIININGIVFHIEEDAYEILKSYMTDVQRHFLNSADSLEITTDIENRIAEMFNEILLKEGKQVVVLQDVKTVVEQMGSVEDFETVEDGAKPHAQQAFTYGTEPRRLFRDPDDHLVAGVCSGIANYFDFNPVWVRLLFAIAIAFAGTGFILYIILWIVVPKAVTRADRMAMKGQKLDLQGFKNNFEEELNTVKGNLHNFQNEARPLVYKTRDFAGDLFGHIGSFVGGAGKMLGKLVAIAILASCFAGIIFLIVITISAFFYGNHNMNIYRIFPFNIVNQQVNNIFIICSLLMLIIPLLAIILAIINYVFKGNVINRTAGSALLMVWVVALSVVVYYTAKTSADFKSGASFSQTINIKPSADSTYYLKLNDIKYLTAEDSIRLKVKDDFRGRVILDDDEDNNMDMPDKNIDLYIEKSDVAQPVLVESFSARGSDYDDALFNARGTTYHFEQQGNVLKFNRRFEKQINRLWRAQELHLTLKIPLNAKVVIDDQIDRFVRGVSVYDCKRDNKKEGESSAKFIMTDNGLQCKVDTLVIPQTPQQKAAADSAARANNGE</sequence>
<feature type="domain" description="Phage shock protein PspC N-terminal" evidence="7">
    <location>
        <begin position="108"/>
        <end position="165"/>
    </location>
</feature>
<keyword evidence="11" id="KW-1185">Reference proteome</keyword>
<name>A0ABR7X3V2_9SPHI</name>
<proteinExistence type="predicted"/>
<gene>
    <name evidence="10" type="ORF">IDJ75_08165</name>
</gene>
<evidence type="ECO:0000313" key="11">
    <source>
        <dbReference type="Proteomes" id="UP000618754"/>
    </source>
</evidence>
<evidence type="ECO:0000256" key="4">
    <source>
        <dbReference type="ARBA" id="ARBA00022989"/>
    </source>
</evidence>
<dbReference type="Proteomes" id="UP000618754">
    <property type="component" value="Unassembled WGS sequence"/>
</dbReference>
<feature type="domain" description="PspC-related ToastRack" evidence="9">
    <location>
        <begin position="400"/>
        <end position="531"/>
    </location>
</feature>
<feature type="transmembrane region" description="Helical" evidence="6">
    <location>
        <begin position="139"/>
        <end position="162"/>
    </location>
</feature>
<dbReference type="RefSeq" id="WP_191175138.1">
    <property type="nucleotide sequence ID" value="NZ_JACWMW010000002.1"/>
</dbReference>
<evidence type="ECO:0000313" key="10">
    <source>
        <dbReference type="EMBL" id="MBD1385251.1"/>
    </source>
</evidence>
<accession>A0ABR7X3V2</accession>
<organism evidence="10 11">
    <name type="scientific">Mucilaginibacter rigui</name>
    <dbReference type="NCBI Taxonomy" id="534635"/>
    <lineage>
        <taxon>Bacteria</taxon>
        <taxon>Pseudomonadati</taxon>
        <taxon>Bacteroidota</taxon>
        <taxon>Sphingobacteriia</taxon>
        <taxon>Sphingobacteriales</taxon>
        <taxon>Sphingobacteriaceae</taxon>
        <taxon>Mucilaginibacter</taxon>
    </lineage>
</organism>
<protein>
    <submittedName>
        <fullName evidence="10">PspC domain-containing protein</fullName>
    </submittedName>
</protein>
<feature type="transmembrane region" description="Helical" evidence="6">
    <location>
        <begin position="324"/>
        <end position="341"/>
    </location>
</feature>
<reference evidence="10 11" key="1">
    <citation type="submission" date="2020-09" db="EMBL/GenBank/DDBJ databases">
        <title>Novel species of Mucilaginibacter isolated from a glacier on the Tibetan Plateau.</title>
        <authorList>
            <person name="Liu Q."/>
            <person name="Xin Y.-H."/>
        </authorList>
    </citation>
    <scope>NUCLEOTIDE SEQUENCE [LARGE SCALE GENOMIC DNA]</scope>
    <source>
        <strain evidence="10 11">CGMCC 1.13878</strain>
    </source>
</reference>
<evidence type="ECO:0000256" key="6">
    <source>
        <dbReference type="SAM" id="Phobius"/>
    </source>
</evidence>
<dbReference type="PANTHER" id="PTHR33885:SF3">
    <property type="entry name" value="PHAGE SHOCK PROTEIN C"/>
    <property type="match status" value="1"/>
</dbReference>
<evidence type="ECO:0000256" key="1">
    <source>
        <dbReference type="ARBA" id="ARBA00004162"/>
    </source>
</evidence>
<dbReference type="Pfam" id="PF22571">
    <property type="entry name" value="LiaI-LiaF-TM_PspC"/>
    <property type="match status" value="1"/>
</dbReference>
<comment type="caution">
    <text evidence="10">The sequence shown here is derived from an EMBL/GenBank/DDBJ whole genome shotgun (WGS) entry which is preliminary data.</text>
</comment>
<evidence type="ECO:0000256" key="3">
    <source>
        <dbReference type="ARBA" id="ARBA00022692"/>
    </source>
</evidence>
<dbReference type="EMBL" id="JACWMW010000002">
    <property type="protein sequence ID" value="MBD1385251.1"/>
    <property type="molecule type" value="Genomic_DNA"/>
</dbReference>
<feature type="transmembrane region" description="Helical" evidence="6">
    <location>
        <begin position="284"/>
        <end position="312"/>
    </location>
</feature>
<dbReference type="InterPro" id="IPR054319">
    <property type="entry name" value="PspC-rel_ToastRack"/>
</dbReference>
<keyword evidence="3 6" id="KW-0812">Transmembrane</keyword>
<keyword evidence="2" id="KW-1003">Cell membrane</keyword>
<dbReference type="PANTHER" id="PTHR33885">
    <property type="entry name" value="PHAGE SHOCK PROTEIN C"/>
    <property type="match status" value="1"/>
</dbReference>
<dbReference type="Pfam" id="PF22744">
    <property type="entry name" value="Toast-rack_PspC-Cterm"/>
    <property type="match status" value="1"/>
</dbReference>
<evidence type="ECO:0000259" key="7">
    <source>
        <dbReference type="Pfam" id="PF04024"/>
    </source>
</evidence>
<dbReference type="InterPro" id="IPR054321">
    <property type="entry name" value="PspC-rel_TM"/>
</dbReference>
<comment type="subcellular location">
    <subcellularLocation>
        <location evidence="1">Cell membrane</location>
        <topology evidence="1">Single-pass membrane protein</topology>
    </subcellularLocation>
</comment>
<evidence type="ECO:0000259" key="9">
    <source>
        <dbReference type="Pfam" id="PF22744"/>
    </source>
</evidence>
<keyword evidence="4 6" id="KW-1133">Transmembrane helix</keyword>
<evidence type="ECO:0000259" key="8">
    <source>
        <dbReference type="Pfam" id="PF22571"/>
    </source>
</evidence>
<dbReference type="InterPro" id="IPR052027">
    <property type="entry name" value="PspC"/>
</dbReference>
<dbReference type="InterPro" id="IPR007168">
    <property type="entry name" value="Phageshock_PspC_N"/>
</dbReference>
<evidence type="ECO:0000256" key="2">
    <source>
        <dbReference type="ARBA" id="ARBA00022475"/>
    </source>
</evidence>
<feature type="transmembrane region" description="Helical" evidence="6">
    <location>
        <begin position="238"/>
        <end position="264"/>
    </location>
</feature>
<dbReference type="Pfam" id="PF04024">
    <property type="entry name" value="PspC"/>
    <property type="match status" value="1"/>
</dbReference>
<feature type="domain" description="PspC-related transmembrane region" evidence="8">
    <location>
        <begin position="212"/>
        <end position="347"/>
    </location>
</feature>
<evidence type="ECO:0000256" key="5">
    <source>
        <dbReference type="ARBA" id="ARBA00023136"/>
    </source>
</evidence>
<keyword evidence="5 6" id="KW-0472">Membrane</keyword>